<feature type="domain" description="Isochorismatase-like" evidence="2">
    <location>
        <begin position="11"/>
        <end position="148"/>
    </location>
</feature>
<proteinExistence type="predicted"/>
<evidence type="ECO:0000313" key="4">
    <source>
        <dbReference type="Proteomes" id="UP000637267"/>
    </source>
</evidence>
<dbReference type="InterPro" id="IPR000868">
    <property type="entry name" value="Isochorismatase-like_dom"/>
</dbReference>
<accession>A0ABQ2PAF8</accession>
<dbReference type="Pfam" id="PF00857">
    <property type="entry name" value="Isochorismatase"/>
    <property type="match status" value="1"/>
</dbReference>
<evidence type="ECO:0000313" key="3">
    <source>
        <dbReference type="EMBL" id="GGP22399.1"/>
    </source>
</evidence>
<comment type="caution">
    <text evidence="3">The sequence shown here is derived from an EMBL/GenBank/DDBJ whole genome shotgun (WGS) entry which is preliminary data.</text>
</comment>
<evidence type="ECO:0000256" key="1">
    <source>
        <dbReference type="ARBA" id="ARBA00022801"/>
    </source>
</evidence>
<dbReference type="EMBL" id="BMLX01000003">
    <property type="protein sequence ID" value="GGP22399.1"/>
    <property type="molecule type" value="Genomic_DNA"/>
</dbReference>
<sequence length="182" mass="19318">MHSAHPARAGLLIIDMQVGLVGGPERPYELARLLANINILLARARTTRTPVYAARHTGPAGTPIAAGSPFWQLTAALDFNPSVDRVFDKHRPSCFVGTPLADWLAQDGVTQLVVAGLKTQYCVDTTCRDAAGRGMATILVSDAHSCMDTPQLAARDIIAHHNATLAGPFVQLQSAAQTSLNA</sequence>
<dbReference type="RefSeq" id="WP_188704702.1">
    <property type="nucleotide sequence ID" value="NZ_BMLX01000003.1"/>
</dbReference>
<name>A0ABQ2PAF8_9NEIS</name>
<dbReference type="InterPro" id="IPR050272">
    <property type="entry name" value="Isochorismatase-like_hydrls"/>
</dbReference>
<organism evidence="3 4">
    <name type="scientific">Silvimonas iriomotensis</name>
    <dbReference type="NCBI Taxonomy" id="449662"/>
    <lineage>
        <taxon>Bacteria</taxon>
        <taxon>Pseudomonadati</taxon>
        <taxon>Pseudomonadota</taxon>
        <taxon>Betaproteobacteria</taxon>
        <taxon>Neisseriales</taxon>
        <taxon>Chitinibacteraceae</taxon>
        <taxon>Silvimonas</taxon>
    </lineage>
</organism>
<dbReference type="Proteomes" id="UP000637267">
    <property type="component" value="Unassembled WGS sequence"/>
</dbReference>
<keyword evidence="4" id="KW-1185">Reference proteome</keyword>
<protein>
    <submittedName>
        <fullName evidence="3">Isochorismatase</fullName>
    </submittedName>
</protein>
<gene>
    <name evidence="3" type="ORF">GCM10010970_25040</name>
</gene>
<keyword evidence="1" id="KW-0378">Hydrolase</keyword>
<dbReference type="SUPFAM" id="SSF52499">
    <property type="entry name" value="Isochorismatase-like hydrolases"/>
    <property type="match status" value="1"/>
</dbReference>
<evidence type="ECO:0000259" key="2">
    <source>
        <dbReference type="Pfam" id="PF00857"/>
    </source>
</evidence>
<reference evidence="4" key="1">
    <citation type="journal article" date="2019" name="Int. J. Syst. Evol. Microbiol.">
        <title>The Global Catalogue of Microorganisms (GCM) 10K type strain sequencing project: providing services to taxonomists for standard genome sequencing and annotation.</title>
        <authorList>
            <consortium name="The Broad Institute Genomics Platform"/>
            <consortium name="The Broad Institute Genome Sequencing Center for Infectious Disease"/>
            <person name="Wu L."/>
            <person name="Ma J."/>
        </authorList>
    </citation>
    <scope>NUCLEOTIDE SEQUENCE [LARGE SCALE GENOMIC DNA]</scope>
    <source>
        <strain evidence="4">CGMCC 1.8859</strain>
    </source>
</reference>
<dbReference type="InterPro" id="IPR036380">
    <property type="entry name" value="Isochorismatase-like_sf"/>
</dbReference>
<dbReference type="Gene3D" id="3.40.50.850">
    <property type="entry name" value="Isochorismatase-like"/>
    <property type="match status" value="1"/>
</dbReference>
<dbReference type="PANTHER" id="PTHR43540:SF14">
    <property type="entry name" value="ISOCHORISMATASE"/>
    <property type="match status" value="1"/>
</dbReference>
<dbReference type="PANTHER" id="PTHR43540">
    <property type="entry name" value="PEROXYUREIDOACRYLATE/UREIDOACRYLATE AMIDOHYDROLASE-RELATED"/>
    <property type="match status" value="1"/>
</dbReference>